<dbReference type="GO" id="GO:0070042">
    <property type="term" value="F:rRNA (uridine-N3-)-methyltransferase activity"/>
    <property type="evidence" value="ECO:0007669"/>
    <property type="project" value="TreeGrafter"/>
</dbReference>
<evidence type="ECO:0000256" key="8">
    <source>
        <dbReference type="ARBA" id="ARBA00022679"/>
    </source>
</evidence>
<dbReference type="InterPro" id="IPR029026">
    <property type="entry name" value="tRNA_m1G_MTases_N"/>
</dbReference>
<comment type="function">
    <text evidence="10 12">Specifically methylates the N3 position of the uracil ring of uridine 1498 (m3U1498) in 16S rRNA. Acts on the fully assembled 30S ribosomal subunit.</text>
</comment>
<dbReference type="EC" id="2.1.1.193" evidence="3 12"/>
<evidence type="ECO:0000313" key="15">
    <source>
        <dbReference type="EMBL" id="CBW73906.1"/>
    </source>
</evidence>
<dbReference type="InterPro" id="IPR046887">
    <property type="entry name" value="RsmE_PUA-like"/>
</dbReference>
<evidence type="ECO:0000256" key="1">
    <source>
        <dbReference type="ARBA" id="ARBA00004496"/>
    </source>
</evidence>
<evidence type="ECO:0000259" key="14">
    <source>
        <dbReference type="Pfam" id="PF20260"/>
    </source>
</evidence>
<evidence type="ECO:0000256" key="11">
    <source>
        <dbReference type="ARBA" id="ARBA00047944"/>
    </source>
</evidence>
<accession>E5AM29</accession>
<evidence type="ECO:0000256" key="7">
    <source>
        <dbReference type="ARBA" id="ARBA00022603"/>
    </source>
</evidence>
<dbReference type="Pfam" id="PF20260">
    <property type="entry name" value="PUA_4"/>
    <property type="match status" value="1"/>
</dbReference>
<dbReference type="PANTHER" id="PTHR30027">
    <property type="entry name" value="RIBOSOMAL RNA SMALL SUBUNIT METHYLTRANSFERASE E"/>
    <property type="match status" value="1"/>
</dbReference>
<keyword evidence="6 12" id="KW-0698">rRNA processing</keyword>
<keyword evidence="7 12" id="KW-0489">Methyltransferase</keyword>
<dbReference type="KEGG" id="brh:RBRH_03189"/>
<evidence type="ECO:0000256" key="6">
    <source>
        <dbReference type="ARBA" id="ARBA00022552"/>
    </source>
</evidence>
<gene>
    <name evidence="15" type="ordered locus">RBRH_03189</name>
</gene>
<evidence type="ECO:0000256" key="4">
    <source>
        <dbReference type="ARBA" id="ARBA00013673"/>
    </source>
</evidence>
<reference evidence="15 16" key="1">
    <citation type="journal article" date="2011" name="J. Bacteriol.">
        <title>Complete genome sequence of Burkholderia rhizoxinica, an endosymbiont of Rhizopus microsporus.</title>
        <authorList>
            <person name="Lackner G."/>
            <person name="Moebius N."/>
            <person name="Partida-Martinez L."/>
            <person name="Hertweck C."/>
        </authorList>
    </citation>
    <scope>NUCLEOTIDE SEQUENCE [LARGE SCALE GENOMIC DNA]</scope>
    <source>
        <strain evidence="16">DSM 19002 / CIP 109453 / HKI 454</strain>
    </source>
</reference>
<dbReference type="InterPro" id="IPR029028">
    <property type="entry name" value="Alpha/beta_knot_MTases"/>
</dbReference>
<comment type="similarity">
    <text evidence="2 12">Belongs to the RNA methyltransferase RsmE family.</text>
</comment>
<feature type="domain" description="Ribosomal RNA small subunit methyltransferase E PUA-like" evidence="14">
    <location>
        <begin position="43"/>
        <end position="88"/>
    </location>
</feature>
<keyword evidence="9 12" id="KW-0949">S-adenosyl-L-methionine</keyword>
<dbReference type="NCBIfam" id="TIGR00046">
    <property type="entry name" value="RsmE family RNA methyltransferase"/>
    <property type="match status" value="1"/>
</dbReference>
<dbReference type="SUPFAM" id="SSF88697">
    <property type="entry name" value="PUA domain-like"/>
    <property type="match status" value="1"/>
</dbReference>
<comment type="catalytic activity">
    <reaction evidence="11 12">
        <text>uridine(1498) in 16S rRNA + S-adenosyl-L-methionine = N(3)-methyluridine(1498) in 16S rRNA + S-adenosyl-L-homocysteine + H(+)</text>
        <dbReference type="Rhea" id="RHEA:42920"/>
        <dbReference type="Rhea" id="RHEA-COMP:10283"/>
        <dbReference type="Rhea" id="RHEA-COMP:10284"/>
        <dbReference type="ChEBI" id="CHEBI:15378"/>
        <dbReference type="ChEBI" id="CHEBI:57856"/>
        <dbReference type="ChEBI" id="CHEBI:59789"/>
        <dbReference type="ChEBI" id="CHEBI:65315"/>
        <dbReference type="ChEBI" id="CHEBI:74502"/>
        <dbReference type="EC" id="2.1.1.193"/>
    </reaction>
</comment>
<evidence type="ECO:0000256" key="5">
    <source>
        <dbReference type="ARBA" id="ARBA00022490"/>
    </source>
</evidence>
<evidence type="ECO:0000256" key="10">
    <source>
        <dbReference type="ARBA" id="ARBA00025699"/>
    </source>
</evidence>
<sequence>MTQSSRCAHARHPLHPALSTMTTLSPPRFFVPMPLHSGHSMPLPDDVVRHMHVLRLQAGDKAILFNGEGGQFDAELLQLDKRSATVQVGRFDAREVEPPYRVVLAQGIAGGDKMDWLLEKAIELGVASVIPLVTARSVVRLTGERAARRHAHWQALVRAACEQCGRNQLPDVAPPTDVMAWLESSVALPRDNALRLLLSPRAERPFAALPDTAPAAPVIVMIGPEGGLSATEEAAAISHGFMPLGLGPRVLRTETAGIAVLAALAARWGGW</sequence>
<dbReference type="PIRSF" id="PIRSF015601">
    <property type="entry name" value="MTase_slr0722"/>
    <property type="match status" value="1"/>
</dbReference>
<evidence type="ECO:0000259" key="13">
    <source>
        <dbReference type="Pfam" id="PF04452"/>
    </source>
</evidence>
<comment type="subcellular location">
    <subcellularLocation>
        <location evidence="1 12">Cytoplasm</location>
    </subcellularLocation>
</comment>
<proteinExistence type="inferred from homology"/>
<organism evidence="15 16">
    <name type="scientific">Mycetohabitans rhizoxinica (strain DSM 19002 / CIP 109453 / HKI 454)</name>
    <name type="common">Paraburkholderia rhizoxinica</name>
    <dbReference type="NCBI Taxonomy" id="882378"/>
    <lineage>
        <taxon>Bacteria</taxon>
        <taxon>Pseudomonadati</taxon>
        <taxon>Pseudomonadota</taxon>
        <taxon>Betaproteobacteria</taxon>
        <taxon>Burkholderiales</taxon>
        <taxon>Burkholderiaceae</taxon>
        <taxon>Mycetohabitans</taxon>
    </lineage>
</organism>
<dbReference type="NCBIfam" id="NF008692">
    <property type="entry name" value="PRK11713.1-5"/>
    <property type="match status" value="1"/>
</dbReference>
<dbReference type="HOGENOM" id="CLU_067442_5_0_4"/>
<evidence type="ECO:0000256" key="3">
    <source>
        <dbReference type="ARBA" id="ARBA00012328"/>
    </source>
</evidence>
<name>E5AM29_MYCRK</name>
<dbReference type="AlphaFoldDB" id="E5AM29"/>
<dbReference type="Pfam" id="PF04452">
    <property type="entry name" value="Methyltrans_RNA"/>
    <property type="match status" value="1"/>
</dbReference>
<dbReference type="Gene3D" id="2.40.240.20">
    <property type="entry name" value="Hypothetical PUA domain-like, domain 1"/>
    <property type="match status" value="1"/>
</dbReference>
<evidence type="ECO:0000256" key="9">
    <source>
        <dbReference type="ARBA" id="ARBA00022691"/>
    </source>
</evidence>
<evidence type="ECO:0000256" key="2">
    <source>
        <dbReference type="ARBA" id="ARBA00005528"/>
    </source>
</evidence>
<dbReference type="PANTHER" id="PTHR30027:SF3">
    <property type="entry name" value="16S RRNA (URACIL(1498)-N(3))-METHYLTRANSFERASE"/>
    <property type="match status" value="1"/>
</dbReference>
<dbReference type="Proteomes" id="UP000007437">
    <property type="component" value="Chromosome"/>
</dbReference>
<feature type="domain" description="Ribosomal RNA small subunit methyltransferase E methyltransferase" evidence="13">
    <location>
        <begin position="97"/>
        <end position="264"/>
    </location>
</feature>
<dbReference type="InterPro" id="IPR015947">
    <property type="entry name" value="PUA-like_sf"/>
</dbReference>
<evidence type="ECO:0000256" key="12">
    <source>
        <dbReference type="PIRNR" id="PIRNR015601"/>
    </source>
</evidence>
<dbReference type="InterPro" id="IPR046886">
    <property type="entry name" value="RsmE_MTase_dom"/>
</dbReference>
<dbReference type="STRING" id="882378.RBRH_03189"/>
<dbReference type="GO" id="GO:0005737">
    <property type="term" value="C:cytoplasm"/>
    <property type="evidence" value="ECO:0007669"/>
    <property type="project" value="UniProtKB-SubCell"/>
</dbReference>
<dbReference type="GO" id="GO:0070475">
    <property type="term" value="P:rRNA base methylation"/>
    <property type="evidence" value="ECO:0007669"/>
    <property type="project" value="TreeGrafter"/>
</dbReference>
<dbReference type="InterPro" id="IPR006700">
    <property type="entry name" value="RsmE"/>
</dbReference>
<evidence type="ECO:0000313" key="16">
    <source>
        <dbReference type="Proteomes" id="UP000007437"/>
    </source>
</evidence>
<dbReference type="Gene3D" id="3.40.1280.10">
    <property type="match status" value="1"/>
</dbReference>
<dbReference type="EMBL" id="FR687359">
    <property type="protein sequence ID" value="CBW73906.1"/>
    <property type="molecule type" value="Genomic_DNA"/>
</dbReference>
<keyword evidence="5 12" id="KW-0963">Cytoplasm</keyword>
<protein>
    <recommendedName>
        <fullName evidence="4 12">Ribosomal RNA small subunit methyltransferase E</fullName>
        <ecNumber evidence="3 12">2.1.1.193</ecNumber>
    </recommendedName>
</protein>
<dbReference type="CDD" id="cd18084">
    <property type="entry name" value="RsmE-like"/>
    <property type="match status" value="1"/>
</dbReference>
<dbReference type="SUPFAM" id="SSF75217">
    <property type="entry name" value="alpha/beta knot"/>
    <property type="match status" value="1"/>
</dbReference>
<keyword evidence="8 12" id="KW-0808">Transferase</keyword>
<dbReference type="eggNOG" id="COG1385">
    <property type="taxonomic scope" value="Bacteria"/>
</dbReference>